<keyword evidence="3" id="KW-1185">Reference proteome</keyword>
<protein>
    <recommendedName>
        <fullName evidence="4">WxL domain-containing protein</fullName>
    </recommendedName>
</protein>
<sequence length="198" mass="21183">MSRTLRRLLGTALIPVLTVGLVALSLVVQAEFGLSGSVALAQETEETDQEPAPPTEATDSKEVNTQWSITRWILLDVDSPVVQLGQSDGSQDLELLEANRLSVQSNAEWVMTVQATSDTIAYDGPADDPNKPVSDFLFRVNGSDAQYASIPGAGEEPAVVFEGPSGSTTVPVDYMVDVKDTDPMGNYSATLLYTTTTR</sequence>
<reference evidence="3" key="2">
    <citation type="journal article" date="2016" name="Int. J. Syst. Evol. Microbiol.">
        <title>Complete genome sequence and cell structure of Limnochorda pilosa, a Gram-negative spore-former within the phylum Firmicutes.</title>
        <authorList>
            <person name="Watanabe M."/>
            <person name="Kojima H."/>
            <person name="Fukui M."/>
        </authorList>
    </citation>
    <scope>NUCLEOTIDE SEQUENCE [LARGE SCALE GENOMIC DNA]</scope>
    <source>
        <strain evidence="3">HC45</strain>
    </source>
</reference>
<accession>A0A0K2SGI0</accession>
<reference evidence="3" key="1">
    <citation type="submission" date="2015-07" db="EMBL/GenBank/DDBJ databases">
        <title>Complete genome sequence and phylogenetic analysis of Limnochorda pilosa.</title>
        <authorList>
            <person name="Watanabe M."/>
            <person name="Kojima H."/>
            <person name="Fukui M."/>
        </authorList>
    </citation>
    <scope>NUCLEOTIDE SEQUENCE [LARGE SCALE GENOMIC DNA]</scope>
    <source>
        <strain evidence="3">HC45</strain>
    </source>
</reference>
<dbReference type="RefSeq" id="WP_068132874.1">
    <property type="nucleotide sequence ID" value="NZ_AP014924.1"/>
</dbReference>
<dbReference type="EMBL" id="AP014924">
    <property type="protein sequence ID" value="BAS25954.1"/>
    <property type="molecule type" value="Genomic_DNA"/>
</dbReference>
<evidence type="ECO:0008006" key="4">
    <source>
        <dbReference type="Google" id="ProtNLM"/>
    </source>
</evidence>
<feature type="region of interest" description="Disordered" evidence="1">
    <location>
        <begin position="42"/>
        <end position="62"/>
    </location>
</feature>
<evidence type="ECO:0000313" key="3">
    <source>
        <dbReference type="Proteomes" id="UP000065807"/>
    </source>
</evidence>
<dbReference type="Proteomes" id="UP000065807">
    <property type="component" value="Chromosome"/>
</dbReference>
<evidence type="ECO:0000256" key="1">
    <source>
        <dbReference type="SAM" id="MobiDB-lite"/>
    </source>
</evidence>
<proteinExistence type="predicted"/>
<dbReference type="STRING" id="1555112.LIP_0097"/>
<dbReference type="KEGG" id="lpil:LIP_0097"/>
<organism evidence="2 3">
    <name type="scientific">Limnochorda pilosa</name>
    <dbReference type="NCBI Taxonomy" id="1555112"/>
    <lineage>
        <taxon>Bacteria</taxon>
        <taxon>Bacillati</taxon>
        <taxon>Bacillota</taxon>
        <taxon>Limnochordia</taxon>
        <taxon>Limnochordales</taxon>
        <taxon>Limnochordaceae</taxon>
        <taxon>Limnochorda</taxon>
    </lineage>
</organism>
<dbReference type="AlphaFoldDB" id="A0A0K2SGI0"/>
<name>A0A0K2SGI0_LIMPI</name>
<gene>
    <name evidence="2" type="ORF">LIP_0097</name>
</gene>
<evidence type="ECO:0000313" key="2">
    <source>
        <dbReference type="EMBL" id="BAS25954.1"/>
    </source>
</evidence>